<protein>
    <recommendedName>
        <fullName evidence="4">Lipoprotein</fullName>
    </recommendedName>
</protein>
<keyword evidence="1" id="KW-0732">Signal</keyword>
<sequence>MTGRKLILIGALAITAPLFSSCTQERPNAAGSKAVRGPASTAVASTVIVDAEAAEKLRGNQGITLQWISWDYRGELEVTQRGDVMHLQGEQRQQDGDGVVRLEGDVARIDTDNFILNGTLTITDTPDAGRNCKLEGPMTFGITQNRKYWRLRSFEWCDGLTDYVDIYF</sequence>
<dbReference type="RefSeq" id="WP_381420775.1">
    <property type="nucleotide sequence ID" value="NZ_JBHSDH010000010.1"/>
</dbReference>
<name>A0ABV8REQ5_9SPHN</name>
<evidence type="ECO:0000313" key="2">
    <source>
        <dbReference type="EMBL" id="MFC4291184.1"/>
    </source>
</evidence>
<dbReference type="PROSITE" id="PS51257">
    <property type="entry name" value="PROKAR_LIPOPROTEIN"/>
    <property type="match status" value="1"/>
</dbReference>
<feature type="signal peptide" evidence="1">
    <location>
        <begin position="1"/>
        <end position="20"/>
    </location>
</feature>
<dbReference type="Proteomes" id="UP001595887">
    <property type="component" value="Unassembled WGS sequence"/>
</dbReference>
<evidence type="ECO:0000313" key="3">
    <source>
        <dbReference type="Proteomes" id="UP001595887"/>
    </source>
</evidence>
<proteinExistence type="predicted"/>
<reference evidence="3" key="1">
    <citation type="journal article" date="2019" name="Int. J. Syst. Evol. Microbiol.">
        <title>The Global Catalogue of Microorganisms (GCM) 10K type strain sequencing project: providing services to taxonomists for standard genome sequencing and annotation.</title>
        <authorList>
            <consortium name="The Broad Institute Genomics Platform"/>
            <consortium name="The Broad Institute Genome Sequencing Center for Infectious Disease"/>
            <person name="Wu L."/>
            <person name="Ma J."/>
        </authorList>
    </citation>
    <scope>NUCLEOTIDE SEQUENCE [LARGE SCALE GENOMIC DNA]</scope>
    <source>
        <strain evidence="3">CECT 8531</strain>
    </source>
</reference>
<accession>A0ABV8REQ5</accession>
<keyword evidence="3" id="KW-1185">Reference proteome</keyword>
<evidence type="ECO:0008006" key="4">
    <source>
        <dbReference type="Google" id="ProtNLM"/>
    </source>
</evidence>
<dbReference type="EMBL" id="JBHSDH010000010">
    <property type="protein sequence ID" value="MFC4291184.1"/>
    <property type="molecule type" value="Genomic_DNA"/>
</dbReference>
<comment type="caution">
    <text evidence="2">The sequence shown here is derived from an EMBL/GenBank/DDBJ whole genome shotgun (WGS) entry which is preliminary data.</text>
</comment>
<feature type="chain" id="PRO_5046791748" description="Lipoprotein" evidence="1">
    <location>
        <begin position="21"/>
        <end position="168"/>
    </location>
</feature>
<gene>
    <name evidence="2" type="ORF">ACFOWX_02020</name>
</gene>
<organism evidence="2 3">
    <name type="scientific">Sphingorhabdus arenilitoris</name>
    <dbReference type="NCBI Taxonomy" id="1490041"/>
    <lineage>
        <taxon>Bacteria</taxon>
        <taxon>Pseudomonadati</taxon>
        <taxon>Pseudomonadota</taxon>
        <taxon>Alphaproteobacteria</taxon>
        <taxon>Sphingomonadales</taxon>
        <taxon>Sphingomonadaceae</taxon>
        <taxon>Sphingorhabdus</taxon>
    </lineage>
</organism>
<evidence type="ECO:0000256" key="1">
    <source>
        <dbReference type="SAM" id="SignalP"/>
    </source>
</evidence>